<protein>
    <recommendedName>
        <fullName evidence="3">Nucleotidyl transferase AbiEii/AbiGii toxin family protein</fullName>
    </recommendedName>
</protein>
<sequence>MFPGTLSDNTQNALAILGKSDVLYDAYLAGGSSLALQLGHRLSLDFDFFNEKEFNPQKKEESLKKLGQYEVQVQTDDTMVGVFNTVKFSLFPYNYPLIAPTKVFSEVRLASCEDIAAMKLVAITDRGTKKDYIDLFFLAKTFSFEKMFEFYDKKYHLFAQNKLTVLKSMQYFVDADGSDMPEMLIKTSWEDVKQFMQEETKKLAEKYL</sequence>
<reference evidence="1 2" key="1">
    <citation type="journal article" date="2016" name="Nat. Commun.">
        <title>Thousands of microbial genomes shed light on interconnected biogeochemical processes in an aquifer system.</title>
        <authorList>
            <person name="Anantharaman K."/>
            <person name="Brown C.T."/>
            <person name="Hug L.A."/>
            <person name="Sharon I."/>
            <person name="Castelle C.J."/>
            <person name="Probst A.J."/>
            <person name="Thomas B.C."/>
            <person name="Singh A."/>
            <person name="Wilkins M.J."/>
            <person name="Karaoz U."/>
            <person name="Brodie E.L."/>
            <person name="Williams K.H."/>
            <person name="Hubbard S.S."/>
            <person name="Banfield J.F."/>
        </authorList>
    </citation>
    <scope>NUCLEOTIDE SEQUENCE [LARGE SCALE GENOMIC DNA]</scope>
</reference>
<dbReference type="Proteomes" id="UP000178372">
    <property type="component" value="Unassembled WGS sequence"/>
</dbReference>
<organism evidence="1 2">
    <name type="scientific">Candidatus Roizmanbacteria bacterium RIFCSPHIGHO2_01_FULL_39_12b</name>
    <dbReference type="NCBI Taxonomy" id="1802030"/>
    <lineage>
        <taxon>Bacteria</taxon>
        <taxon>Candidatus Roizmaniibacteriota</taxon>
    </lineage>
</organism>
<evidence type="ECO:0008006" key="3">
    <source>
        <dbReference type="Google" id="ProtNLM"/>
    </source>
</evidence>
<evidence type="ECO:0000313" key="1">
    <source>
        <dbReference type="EMBL" id="OGK15986.1"/>
    </source>
</evidence>
<proteinExistence type="predicted"/>
<name>A0A1F7GAT7_9BACT</name>
<dbReference type="InterPro" id="IPR014942">
    <property type="entry name" value="AbiEii"/>
</dbReference>
<comment type="caution">
    <text evidence="1">The sequence shown here is derived from an EMBL/GenBank/DDBJ whole genome shotgun (WGS) entry which is preliminary data.</text>
</comment>
<gene>
    <name evidence="1" type="ORF">A2690_00845</name>
</gene>
<dbReference type="AlphaFoldDB" id="A0A1F7GAT7"/>
<evidence type="ECO:0000313" key="2">
    <source>
        <dbReference type="Proteomes" id="UP000178372"/>
    </source>
</evidence>
<dbReference type="EMBL" id="MFZF01000022">
    <property type="protein sequence ID" value="OGK15986.1"/>
    <property type="molecule type" value="Genomic_DNA"/>
</dbReference>
<dbReference type="Pfam" id="PF08843">
    <property type="entry name" value="AbiEii"/>
    <property type="match status" value="1"/>
</dbReference>
<accession>A0A1F7GAT7</accession>